<dbReference type="PANTHER" id="PTHR11926">
    <property type="entry name" value="GLUCOSYL/GLUCURONOSYL TRANSFERASES"/>
    <property type="match status" value="1"/>
</dbReference>
<evidence type="ECO:0000256" key="3">
    <source>
        <dbReference type="RuleBase" id="RU003718"/>
    </source>
</evidence>
<keyword evidence="2 3" id="KW-0808">Transferase</keyword>
<dbReference type="GO" id="GO:0080043">
    <property type="term" value="F:quercetin 3-O-glucosyltransferase activity"/>
    <property type="evidence" value="ECO:0007669"/>
    <property type="project" value="TreeGrafter"/>
</dbReference>
<dbReference type="InterPro" id="IPR035595">
    <property type="entry name" value="UDP_glycos_trans_CS"/>
</dbReference>
<dbReference type="Pfam" id="PF00201">
    <property type="entry name" value="UDPGT"/>
    <property type="match status" value="1"/>
</dbReference>
<dbReference type="CDD" id="cd03784">
    <property type="entry name" value="GT1_Gtf-like"/>
    <property type="match status" value="1"/>
</dbReference>
<comment type="caution">
    <text evidence="5">The sequence shown here is derived from an EMBL/GenBank/DDBJ whole genome shotgun (WGS) entry which is preliminary data.</text>
</comment>
<evidence type="ECO:0000256" key="4">
    <source>
        <dbReference type="RuleBase" id="RU362057"/>
    </source>
</evidence>
<dbReference type="PROSITE" id="PS00375">
    <property type="entry name" value="UDPGT"/>
    <property type="match status" value="1"/>
</dbReference>
<dbReference type="FunFam" id="3.40.50.2000:FF:000019">
    <property type="entry name" value="Glycosyltransferase"/>
    <property type="match status" value="1"/>
</dbReference>
<dbReference type="AlphaFoldDB" id="A0AAV5D282"/>
<gene>
    <name evidence="5" type="primary">ga21893</name>
    <name evidence="5" type="ORF">PR202_ga21893</name>
</gene>
<reference evidence="5" key="1">
    <citation type="journal article" date="2018" name="DNA Res.">
        <title>Multiple hybrid de novo genome assembly of finger millet, an orphan allotetraploid crop.</title>
        <authorList>
            <person name="Hatakeyama M."/>
            <person name="Aluri S."/>
            <person name="Balachadran M.T."/>
            <person name="Sivarajan S.R."/>
            <person name="Patrignani A."/>
            <person name="Gruter S."/>
            <person name="Poveda L."/>
            <person name="Shimizu-Inatsugi R."/>
            <person name="Baeten J."/>
            <person name="Francoijs K.J."/>
            <person name="Nataraja K.N."/>
            <person name="Reddy Y.A.N."/>
            <person name="Phadnis S."/>
            <person name="Ravikumar R.L."/>
            <person name="Schlapbach R."/>
            <person name="Sreeman S.M."/>
            <person name="Shimizu K.K."/>
        </authorList>
    </citation>
    <scope>NUCLEOTIDE SEQUENCE</scope>
</reference>
<evidence type="ECO:0000313" key="5">
    <source>
        <dbReference type="EMBL" id="GJN04350.1"/>
    </source>
</evidence>
<keyword evidence="6" id="KW-1185">Reference proteome</keyword>
<dbReference type="Gene3D" id="3.40.50.2000">
    <property type="entry name" value="Glycogen Phosphorylase B"/>
    <property type="match status" value="2"/>
</dbReference>
<proteinExistence type="inferred from homology"/>
<dbReference type="EC" id="2.4.1.-" evidence="4"/>
<reference evidence="5" key="2">
    <citation type="submission" date="2021-12" db="EMBL/GenBank/DDBJ databases">
        <title>Resequencing data analysis of finger millet.</title>
        <authorList>
            <person name="Hatakeyama M."/>
            <person name="Aluri S."/>
            <person name="Balachadran M.T."/>
            <person name="Sivarajan S.R."/>
            <person name="Poveda L."/>
            <person name="Shimizu-Inatsugi R."/>
            <person name="Schlapbach R."/>
            <person name="Sreeman S.M."/>
            <person name="Shimizu K.K."/>
        </authorList>
    </citation>
    <scope>NUCLEOTIDE SEQUENCE</scope>
</reference>
<evidence type="ECO:0000313" key="6">
    <source>
        <dbReference type="Proteomes" id="UP001054889"/>
    </source>
</evidence>
<dbReference type="PANTHER" id="PTHR11926:SF744">
    <property type="entry name" value="GLYCOSYLTRANSFERASE"/>
    <property type="match status" value="1"/>
</dbReference>
<organism evidence="5 6">
    <name type="scientific">Eleusine coracana subsp. coracana</name>
    <dbReference type="NCBI Taxonomy" id="191504"/>
    <lineage>
        <taxon>Eukaryota</taxon>
        <taxon>Viridiplantae</taxon>
        <taxon>Streptophyta</taxon>
        <taxon>Embryophyta</taxon>
        <taxon>Tracheophyta</taxon>
        <taxon>Spermatophyta</taxon>
        <taxon>Magnoliopsida</taxon>
        <taxon>Liliopsida</taxon>
        <taxon>Poales</taxon>
        <taxon>Poaceae</taxon>
        <taxon>PACMAD clade</taxon>
        <taxon>Chloridoideae</taxon>
        <taxon>Cynodonteae</taxon>
        <taxon>Eleusininae</taxon>
        <taxon>Eleusine</taxon>
    </lineage>
</organism>
<dbReference type="EMBL" id="BQKI01000011">
    <property type="protein sequence ID" value="GJN04350.1"/>
    <property type="molecule type" value="Genomic_DNA"/>
</dbReference>
<evidence type="ECO:0000256" key="1">
    <source>
        <dbReference type="ARBA" id="ARBA00009995"/>
    </source>
</evidence>
<comment type="similarity">
    <text evidence="1 3">Belongs to the UDP-glycosyltransferase family.</text>
</comment>
<protein>
    <recommendedName>
        <fullName evidence="4">Glycosyltransferase</fullName>
        <ecNumber evidence="4">2.4.1.-</ecNumber>
    </recommendedName>
</protein>
<dbReference type="InterPro" id="IPR002213">
    <property type="entry name" value="UDP_glucos_trans"/>
</dbReference>
<evidence type="ECO:0000256" key="2">
    <source>
        <dbReference type="ARBA" id="ARBA00022679"/>
    </source>
</evidence>
<dbReference type="GO" id="GO:0080044">
    <property type="term" value="F:quercetin 7-O-glucosyltransferase activity"/>
    <property type="evidence" value="ECO:0007669"/>
    <property type="project" value="TreeGrafter"/>
</dbReference>
<dbReference type="SUPFAM" id="SSF53756">
    <property type="entry name" value="UDP-Glycosyltransferase/glycogen phosphorylase"/>
    <property type="match status" value="1"/>
</dbReference>
<dbReference type="Proteomes" id="UP001054889">
    <property type="component" value="Unassembled WGS sequence"/>
</dbReference>
<sequence>MADRAKPEQQQHFLIVSGAAQGQITPARRLSRLLVSRAGARTTLAVPLSALRRMFPSSCKTEPPVLVLSGADGVAYAAFSDGFDDGFQPATCDGAAFVGRLRLVGPPTLTRLALALRAAGAPVTCVVYTLLLPFAADVARGLGVPAHFFWTMPAAALSLYHHYFHARHGLADAADRVVDDPDRRVEVPGLDFLRARDLPSLLTGPTPYLPCFHEMFDVVEANADDKQPLVLVNTFHALEKEALASVPGIDLVPVGPMVGDDDDVDGGDLFEQDDEDGYMTWLEAQADGSVVYVSFGSIAVLSQEQLDEIRVGLEKTNRPFLWVLRRDNRDSGSGRMAPPLPVSDKGMVVEWCAQSRVLAHRATGCFVTHCGWNSTVEAVACGVPMVAVPQWSDQPTNARMAEALWGVAVRAEADGGTVVCGAELARRVEAVMGDGDEGRAIRRRAREWKVRAAAAVISEDGTMARNLRRFVQGVAAGAARTERD</sequence>
<name>A0AAV5D282_ELECO</name>
<keyword evidence="3" id="KW-0328">Glycosyltransferase</keyword>
<accession>A0AAV5D282</accession>